<dbReference type="GO" id="GO:0006355">
    <property type="term" value="P:regulation of DNA-templated transcription"/>
    <property type="evidence" value="ECO:0007669"/>
    <property type="project" value="InterPro"/>
</dbReference>
<evidence type="ECO:0000259" key="2">
    <source>
        <dbReference type="PROSITE" id="PS51372"/>
    </source>
</evidence>
<protein>
    <submittedName>
        <fullName evidence="3">Transcriptional antiterminator BglG</fullName>
    </submittedName>
</protein>
<dbReference type="Proteomes" id="UP000095558">
    <property type="component" value="Unassembled WGS sequence"/>
</dbReference>
<dbReference type="EMBL" id="CYZV01000039">
    <property type="protein sequence ID" value="CUO67484.1"/>
    <property type="molecule type" value="Genomic_DNA"/>
</dbReference>
<dbReference type="InterPro" id="IPR004341">
    <property type="entry name" value="CAT_RNA-bd_dom"/>
</dbReference>
<accession>A0A174GXY5</accession>
<dbReference type="Gene3D" id="1.10.1790.10">
    <property type="entry name" value="PRD domain"/>
    <property type="match status" value="1"/>
</dbReference>
<dbReference type="InterPro" id="IPR011608">
    <property type="entry name" value="PRD"/>
</dbReference>
<sequence>MGVKLRGKSTVIKALNNNMVLVKDQGVEKILLSKGIGFNKRFGDILEENLEVDKIFSIEDERNQQNLKEVYNRVDGEFIAICEEAIAEISEELGEELNESIHIGLIDHLAVAMKRLKNKEEISNPFIVEIETLYNVEFEMAKKIIKKLQRKYRVKFPQGEIGFITLHIHSARNGRKLSNTIKYSYLANRIVAHIEKRFNAKINKKSLDYARFLSHIRFTIERILTDTLLKNDLIDAIKESYPISYEIAEEVSKIIETSLDKKVQEDEIAYIAMHIERFRLTLCK</sequence>
<reference evidence="3 4" key="1">
    <citation type="submission" date="2015-09" db="EMBL/GenBank/DDBJ databases">
        <authorList>
            <consortium name="Pathogen Informatics"/>
        </authorList>
    </citation>
    <scope>NUCLEOTIDE SEQUENCE [LARGE SCALE GENOMIC DNA]</scope>
    <source>
        <strain evidence="3 4">2789STDY5834855</strain>
    </source>
</reference>
<name>A0A174GXY5_9CLOT</name>
<dbReference type="PANTHER" id="PTHR30185">
    <property type="entry name" value="CRYPTIC BETA-GLUCOSIDE BGL OPERON ANTITERMINATOR"/>
    <property type="match status" value="1"/>
</dbReference>
<dbReference type="GO" id="GO:0003723">
    <property type="term" value="F:RNA binding"/>
    <property type="evidence" value="ECO:0007669"/>
    <property type="project" value="InterPro"/>
</dbReference>
<feature type="domain" description="PRD" evidence="2">
    <location>
        <begin position="73"/>
        <end position="178"/>
    </location>
</feature>
<feature type="domain" description="PRD" evidence="2">
    <location>
        <begin position="179"/>
        <end position="284"/>
    </location>
</feature>
<dbReference type="InterPro" id="IPR050661">
    <property type="entry name" value="BglG_antiterminators"/>
</dbReference>
<proteinExistence type="predicted"/>
<gene>
    <name evidence="3" type="primary">glcT</name>
    <name evidence="3" type="ORF">ERS852470_03022</name>
</gene>
<dbReference type="SUPFAM" id="SSF63520">
    <property type="entry name" value="PTS-regulatory domain, PRD"/>
    <property type="match status" value="2"/>
</dbReference>
<evidence type="ECO:0000313" key="3">
    <source>
        <dbReference type="EMBL" id="CUO67484.1"/>
    </source>
</evidence>
<dbReference type="RefSeq" id="WP_055277698.1">
    <property type="nucleotide sequence ID" value="NZ_CYZV01000039.1"/>
</dbReference>
<evidence type="ECO:0000313" key="4">
    <source>
        <dbReference type="Proteomes" id="UP000095558"/>
    </source>
</evidence>
<dbReference type="InterPro" id="IPR036634">
    <property type="entry name" value="PRD_sf"/>
</dbReference>
<dbReference type="OrthoDB" id="9813552at2"/>
<keyword evidence="1" id="KW-0677">Repeat</keyword>
<dbReference type="Gene3D" id="1.20.58.1950">
    <property type="match status" value="1"/>
</dbReference>
<dbReference type="Pfam" id="PF03123">
    <property type="entry name" value="CAT_RBD"/>
    <property type="match status" value="1"/>
</dbReference>
<dbReference type="SUPFAM" id="SSF50151">
    <property type="entry name" value="SacY-like RNA-binding domain"/>
    <property type="match status" value="1"/>
</dbReference>
<dbReference type="PROSITE" id="PS51372">
    <property type="entry name" value="PRD_2"/>
    <property type="match status" value="2"/>
</dbReference>
<evidence type="ECO:0000256" key="1">
    <source>
        <dbReference type="ARBA" id="ARBA00022737"/>
    </source>
</evidence>
<dbReference type="Gene3D" id="1.20.890.100">
    <property type="match status" value="1"/>
</dbReference>
<dbReference type="AlphaFoldDB" id="A0A174GXY5"/>
<organism evidence="3 4">
    <name type="scientific">Clostridium disporicum</name>
    <dbReference type="NCBI Taxonomy" id="84024"/>
    <lineage>
        <taxon>Bacteria</taxon>
        <taxon>Bacillati</taxon>
        <taxon>Bacillota</taxon>
        <taxon>Clostridia</taxon>
        <taxon>Eubacteriales</taxon>
        <taxon>Clostridiaceae</taxon>
        <taxon>Clostridium</taxon>
    </lineage>
</organism>
<dbReference type="InterPro" id="IPR036650">
    <property type="entry name" value="CAT_RNA-bd_dom_sf"/>
</dbReference>
<dbReference type="SMART" id="SM01061">
    <property type="entry name" value="CAT_RBD"/>
    <property type="match status" value="1"/>
</dbReference>
<dbReference type="Gene3D" id="2.30.24.10">
    <property type="entry name" value="CAT RNA-binding domain"/>
    <property type="match status" value="1"/>
</dbReference>
<dbReference type="PANTHER" id="PTHR30185:SF16">
    <property type="entry name" value="PROTEIN GLCT"/>
    <property type="match status" value="1"/>
</dbReference>
<dbReference type="Pfam" id="PF00874">
    <property type="entry name" value="PRD"/>
    <property type="match status" value="2"/>
</dbReference>